<comment type="caution">
    <text evidence="1">The sequence shown here is derived from an EMBL/GenBank/DDBJ whole genome shotgun (WGS) entry which is preliminary data.</text>
</comment>
<dbReference type="Proteomes" id="UP000078529">
    <property type="component" value="Unassembled WGS sequence"/>
</dbReference>
<evidence type="ECO:0008006" key="3">
    <source>
        <dbReference type="Google" id="ProtNLM"/>
    </source>
</evidence>
<proteinExistence type="predicted"/>
<gene>
    <name evidence="1" type="ORF">NS365_01090</name>
</gene>
<protein>
    <recommendedName>
        <fullName evidence="3">Pectate lyase superfamily protein domain-containing protein</fullName>
    </recommendedName>
</protein>
<evidence type="ECO:0000313" key="2">
    <source>
        <dbReference type="Proteomes" id="UP000078529"/>
    </source>
</evidence>
<evidence type="ECO:0000313" key="1">
    <source>
        <dbReference type="EMBL" id="KTR08560.1"/>
    </source>
</evidence>
<dbReference type="PATRIC" id="fig|401562.4.peg.219"/>
<organism evidence="1 2">
    <name type="scientific">Aureimonas ureilytica</name>
    <dbReference type="NCBI Taxonomy" id="401562"/>
    <lineage>
        <taxon>Bacteria</taxon>
        <taxon>Pseudomonadati</taxon>
        <taxon>Pseudomonadota</taxon>
        <taxon>Alphaproteobacteria</taxon>
        <taxon>Hyphomicrobiales</taxon>
        <taxon>Aurantimonadaceae</taxon>
        <taxon>Aureimonas</taxon>
    </lineage>
</organism>
<accession>A0A147DBK8</accession>
<keyword evidence="2" id="KW-1185">Reference proteome</keyword>
<reference evidence="1 2" key="1">
    <citation type="journal article" date="2016" name="Front. Microbiol.">
        <title>Genomic Resource of Rice Seed Associated Bacteria.</title>
        <authorList>
            <person name="Midha S."/>
            <person name="Bansal K."/>
            <person name="Sharma S."/>
            <person name="Kumar N."/>
            <person name="Patil P.P."/>
            <person name="Chaudhry V."/>
            <person name="Patil P.B."/>
        </authorList>
    </citation>
    <scope>NUCLEOTIDE SEQUENCE [LARGE SCALE GENOMIC DNA]</scope>
    <source>
        <strain evidence="1 2">NS365</strain>
    </source>
</reference>
<dbReference type="EMBL" id="LDQA01000001">
    <property type="protein sequence ID" value="KTR08560.1"/>
    <property type="molecule type" value="Genomic_DNA"/>
</dbReference>
<name>A0A147DBK8_9HYPH</name>
<dbReference type="AlphaFoldDB" id="A0A147DBK8"/>
<sequence>MRGTGSNFGLKDNYTAEVFNSLASTLLVNPNAQVKPTDGATIENVHIFPYGVSLPTNRADRDFVGTAITINKGQSLNTIDVTLRNLLICGFAQAVDAYWAPRLICENVNFDCQKGIRVDTAGDPVRFFNCHGWPFASLGIGPASGQDAGQRDRRVGAAFHFLNNADAGKFINCFSFAYATGFRVENANGLTFINCGADNYNLFPPLTSVGWAITGNCGTTVLNGCQAVAHAYAIDMQAASTGNILSVTGGLYAVCAEELFHVVRGSVVLTGAALGASKYAIGVFNDSHVSVDTCVVQGVTTAFLNNVNNSTSISIGDGLDFQIGDVPIFAGASPIPSVPSGSTVKLPPGRLVEVTGTTNIFGFTGGWPGRRVALRFRGNLTLSAASNLMLAGNFGVTNNDILELMFIDATTAIEISRSVN</sequence>